<dbReference type="SUPFAM" id="SSF160246">
    <property type="entry name" value="EspE N-terminal domain-like"/>
    <property type="match status" value="1"/>
</dbReference>
<dbReference type="InterPro" id="IPR037257">
    <property type="entry name" value="T2SS_E_N_sf"/>
</dbReference>
<organism evidence="1 2">
    <name type="scientific">Marinobacter daepoensis</name>
    <dbReference type="NCBI Taxonomy" id="262077"/>
    <lineage>
        <taxon>Bacteria</taxon>
        <taxon>Pseudomonadati</taxon>
        <taxon>Pseudomonadota</taxon>
        <taxon>Gammaproteobacteria</taxon>
        <taxon>Pseudomonadales</taxon>
        <taxon>Marinobacteraceae</taxon>
        <taxon>Marinobacter</taxon>
    </lineage>
</organism>
<dbReference type="RefSeq" id="WP_206556858.1">
    <property type="nucleotide sequence ID" value="NZ_JAFKDB010000008.1"/>
</dbReference>
<evidence type="ECO:0000313" key="2">
    <source>
        <dbReference type="Proteomes" id="UP000664344"/>
    </source>
</evidence>
<proteinExistence type="predicted"/>
<sequence length="246" mass="26897">MRIRQGFEEKSRLGRLLINRGYLSEGQLEEGLRRQRDTGLRLGEVLVASGWISEKELHRVLKHQSRYRNAAALVAVVTLPFQPLVSLAASNTQAAPVTPEAGELYSQPGLAPLTEAELAGVSGQSDLGLLARLEAVSLMPGQAVSAGEEASGADVVEGIRLVANVFVPVLSFLESDFSVKGVHYREGESRFTVLNDGGLRLAFPERIEEIRMDNIRVMGGQTPSMGNVSLRDIRFHPDSQMTIYTR</sequence>
<name>A0ABS3BC46_9GAMM</name>
<comment type="caution">
    <text evidence="1">The sequence shown here is derived from an EMBL/GenBank/DDBJ whole genome shotgun (WGS) entry which is preliminary data.</text>
</comment>
<dbReference type="EMBL" id="JAFKDB010000008">
    <property type="protein sequence ID" value="MBN7769199.1"/>
    <property type="molecule type" value="Genomic_DNA"/>
</dbReference>
<reference evidence="1 2" key="1">
    <citation type="submission" date="2021-02" db="EMBL/GenBank/DDBJ databases">
        <title>PHA producing bacteria isolated from coastal sediment in Guangdong, Shenzhen.</title>
        <authorList>
            <person name="Zheng W."/>
            <person name="Yu S."/>
            <person name="Huang Y."/>
        </authorList>
    </citation>
    <scope>NUCLEOTIDE SEQUENCE [LARGE SCALE GENOMIC DNA]</scope>
    <source>
        <strain evidence="1 2">TN21-5</strain>
    </source>
</reference>
<dbReference type="Proteomes" id="UP000664344">
    <property type="component" value="Unassembled WGS sequence"/>
</dbReference>
<keyword evidence="2" id="KW-1185">Reference proteome</keyword>
<accession>A0ABS3BC46</accession>
<protein>
    <submittedName>
        <fullName evidence="1">Pilus assembly protein PilB</fullName>
    </submittedName>
</protein>
<evidence type="ECO:0000313" key="1">
    <source>
        <dbReference type="EMBL" id="MBN7769199.1"/>
    </source>
</evidence>
<gene>
    <name evidence="1" type="ORF">JYP53_04680</name>
</gene>